<dbReference type="EMBL" id="CAUYUJ010019037">
    <property type="protein sequence ID" value="CAK0888174.1"/>
    <property type="molecule type" value="Genomic_DNA"/>
</dbReference>
<gene>
    <name evidence="3" type="ORF">PCOR1329_LOCUS69014</name>
</gene>
<reference evidence="3" key="1">
    <citation type="submission" date="2023-10" db="EMBL/GenBank/DDBJ databases">
        <authorList>
            <person name="Chen Y."/>
            <person name="Shah S."/>
            <person name="Dougan E. K."/>
            <person name="Thang M."/>
            <person name="Chan C."/>
        </authorList>
    </citation>
    <scope>NUCLEOTIDE SEQUENCE [LARGE SCALE GENOMIC DNA]</scope>
</reference>
<keyword evidence="4" id="KW-1185">Reference proteome</keyword>
<dbReference type="InterPro" id="IPR003307">
    <property type="entry name" value="W2_domain"/>
</dbReference>
<comment type="caution">
    <text evidence="3">The sequence shown here is derived from an EMBL/GenBank/DDBJ whole genome shotgun (WGS) entry which is preliminary data.</text>
</comment>
<organism evidence="3 4">
    <name type="scientific">Prorocentrum cordatum</name>
    <dbReference type="NCBI Taxonomy" id="2364126"/>
    <lineage>
        <taxon>Eukaryota</taxon>
        <taxon>Sar</taxon>
        <taxon>Alveolata</taxon>
        <taxon>Dinophyceae</taxon>
        <taxon>Prorocentrales</taxon>
        <taxon>Prorocentraceae</taxon>
        <taxon>Prorocentrum</taxon>
    </lineage>
</organism>
<sequence>MLVRGFAPVLNALIKQANVHRFKVKVLCEAQRLAYEMGLPRLSPASALIEVFFDALYRAEIVEEEYFEWWSISNDDTPGKTSAMFQINPFLDWLREAKLEGESSSSDSGEGSEGSDSDAESDDGDVDNEYTKRANYR</sequence>
<protein>
    <recommendedName>
        <fullName evidence="2">W2 domain-containing protein</fullName>
    </recommendedName>
</protein>
<dbReference type="PROSITE" id="PS51363">
    <property type="entry name" value="W2"/>
    <property type="match status" value="1"/>
</dbReference>
<feature type="compositionally biased region" description="Acidic residues" evidence="1">
    <location>
        <begin position="113"/>
        <end position="128"/>
    </location>
</feature>
<proteinExistence type="predicted"/>
<evidence type="ECO:0000259" key="2">
    <source>
        <dbReference type="PROSITE" id="PS51363"/>
    </source>
</evidence>
<evidence type="ECO:0000256" key="1">
    <source>
        <dbReference type="SAM" id="MobiDB-lite"/>
    </source>
</evidence>
<dbReference type="Pfam" id="PF02020">
    <property type="entry name" value="W2"/>
    <property type="match status" value="1"/>
</dbReference>
<accession>A0ABN9WNF5</accession>
<dbReference type="InterPro" id="IPR016024">
    <property type="entry name" value="ARM-type_fold"/>
</dbReference>
<dbReference type="Proteomes" id="UP001189429">
    <property type="component" value="Unassembled WGS sequence"/>
</dbReference>
<feature type="domain" description="W2" evidence="2">
    <location>
        <begin position="1"/>
        <end position="104"/>
    </location>
</feature>
<evidence type="ECO:0000313" key="3">
    <source>
        <dbReference type="EMBL" id="CAK0888174.1"/>
    </source>
</evidence>
<dbReference type="SUPFAM" id="SSF48371">
    <property type="entry name" value="ARM repeat"/>
    <property type="match status" value="1"/>
</dbReference>
<evidence type="ECO:0000313" key="4">
    <source>
        <dbReference type="Proteomes" id="UP001189429"/>
    </source>
</evidence>
<name>A0ABN9WNF5_9DINO</name>
<feature type="region of interest" description="Disordered" evidence="1">
    <location>
        <begin position="99"/>
        <end position="137"/>
    </location>
</feature>
<dbReference type="Gene3D" id="1.25.40.180">
    <property type="match status" value="1"/>
</dbReference>